<dbReference type="AlphaFoldDB" id="A0A7X0Y4G8"/>
<reference evidence="2 3" key="1">
    <citation type="submission" date="2020-03" db="EMBL/GenBank/DDBJ databases">
        <title>Soil Listeria distribution.</title>
        <authorList>
            <person name="Liao J."/>
            <person name="Wiedmann M."/>
        </authorList>
    </citation>
    <scope>NUCLEOTIDE SEQUENCE [LARGE SCALE GENOMIC DNA]</scope>
    <source>
        <strain evidence="2 3">FSL L7-0741</strain>
    </source>
</reference>
<dbReference type="InterPro" id="IPR000014">
    <property type="entry name" value="PAS"/>
</dbReference>
<sequence length="150" mass="17605">MNEEERYRLLRLVEHSHEHWTSKKLPAPYIKEEERLHWLDEQAPYGLLVQNTGAEPFFIYANKQAQLIFGYSLEEFLSMPSRRSAPPQKQKARRRMLESVDINGIHEGYHGIRVDKQGTLFEIKDGLIWKLINESGETIGIVAMIWKNDL</sequence>
<dbReference type="Pfam" id="PF08670">
    <property type="entry name" value="MEKHLA"/>
    <property type="match status" value="1"/>
</dbReference>
<comment type="caution">
    <text evidence="2">The sequence shown here is derived from an EMBL/GenBank/DDBJ whole genome shotgun (WGS) entry which is preliminary data.</text>
</comment>
<accession>A0A7X0Y4G8</accession>
<evidence type="ECO:0000313" key="3">
    <source>
        <dbReference type="Proteomes" id="UP000535908"/>
    </source>
</evidence>
<dbReference type="InterPro" id="IPR035965">
    <property type="entry name" value="PAS-like_dom_sf"/>
</dbReference>
<dbReference type="RefSeq" id="WP_185526335.1">
    <property type="nucleotide sequence ID" value="NZ_JAARWN010000011.1"/>
</dbReference>
<evidence type="ECO:0000313" key="2">
    <source>
        <dbReference type="EMBL" id="MBC1936855.1"/>
    </source>
</evidence>
<protein>
    <submittedName>
        <fullName evidence="2">MEKHLA domain-containing protein</fullName>
    </submittedName>
</protein>
<gene>
    <name evidence="2" type="ORF">HCA69_10785</name>
</gene>
<proteinExistence type="predicted"/>
<dbReference type="InterPro" id="IPR013978">
    <property type="entry name" value="MEKHLA"/>
</dbReference>
<feature type="domain" description="MEKHLA" evidence="1">
    <location>
        <begin position="9"/>
        <end position="145"/>
    </location>
</feature>
<organism evidence="2 3">
    <name type="scientific">Listeria grandensis</name>
    <dbReference type="NCBI Taxonomy" id="1494963"/>
    <lineage>
        <taxon>Bacteria</taxon>
        <taxon>Bacillati</taxon>
        <taxon>Bacillota</taxon>
        <taxon>Bacilli</taxon>
        <taxon>Bacillales</taxon>
        <taxon>Listeriaceae</taxon>
        <taxon>Listeria</taxon>
    </lineage>
</organism>
<dbReference type="Gene3D" id="3.30.450.20">
    <property type="entry name" value="PAS domain"/>
    <property type="match status" value="1"/>
</dbReference>
<evidence type="ECO:0000259" key="1">
    <source>
        <dbReference type="Pfam" id="PF08670"/>
    </source>
</evidence>
<dbReference type="Proteomes" id="UP000535908">
    <property type="component" value="Unassembled WGS sequence"/>
</dbReference>
<dbReference type="SUPFAM" id="SSF55785">
    <property type="entry name" value="PYP-like sensor domain (PAS domain)"/>
    <property type="match status" value="1"/>
</dbReference>
<name>A0A7X0Y4G8_9LIST</name>
<dbReference type="NCBIfam" id="TIGR00229">
    <property type="entry name" value="sensory_box"/>
    <property type="match status" value="1"/>
</dbReference>
<dbReference type="EMBL" id="JAARWN010000011">
    <property type="protein sequence ID" value="MBC1936855.1"/>
    <property type="molecule type" value="Genomic_DNA"/>
</dbReference>